<keyword evidence="2" id="KW-1185">Reference proteome</keyword>
<dbReference type="EMBL" id="JAMZMK010010262">
    <property type="protein sequence ID" value="KAI7732286.1"/>
    <property type="molecule type" value="Genomic_DNA"/>
</dbReference>
<comment type="caution">
    <text evidence="1">The sequence shown here is derived from an EMBL/GenBank/DDBJ whole genome shotgun (WGS) entry which is preliminary data.</text>
</comment>
<organism evidence="1 2">
    <name type="scientific">Ambrosia artemisiifolia</name>
    <name type="common">Common ragweed</name>
    <dbReference type="NCBI Taxonomy" id="4212"/>
    <lineage>
        <taxon>Eukaryota</taxon>
        <taxon>Viridiplantae</taxon>
        <taxon>Streptophyta</taxon>
        <taxon>Embryophyta</taxon>
        <taxon>Tracheophyta</taxon>
        <taxon>Spermatophyta</taxon>
        <taxon>Magnoliopsida</taxon>
        <taxon>eudicotyledons</taxon>
        <taxon>Gunneridae</taxon>
        <taxon>Pentapetalae</taxon>
        <taxon>asterids</taxon>
        <taxon>campanulids</taxon>
        <taxon>Asterales</taxon>
        <taxon>Asteraceae</taxon>
        <taxon>Asteroideae</taxon>
        <taxon>Heliantheae alliance</taxon>
        <taxon>Heliantheae</taxon>
        <taxon>Ambrosia</taxon>
    </lineage>
</organism>
<accession>A0AAD5BYZ5</accession>
<evidence type="ECO:0000313" key="1">
    <source>
        <dbReference type="EMBL" id="KAI7732286.1"/>
    </source>
</evidence>
<evidence type="ECO:0000313" key="2">
    <source>
        <dbReference type="Proteomes" id="UP001206925"/>
    </source>
</evidence>
<name>A0AAD5BYZ5_AMBAR</name>
<protein>
    <submittedName>
        <fullName evidence="1">Uncharacterized protein</fullName>
    </submittedName>
</protein>
<gene>
    <name evidence="1" type="ORF">M8C21_027999</name>
</gene>
<dbReference type="Proteomes" id="UP001206925">
    <property type="component" value="Unassembled WGS sequence"/>
</dbReference>
<proteinExistence type="predicted"/>
<dbReference type="AlphaFoldDB" id="A0AAD5BYZ5"/>
<feature type="non-terminal residue" evidence="1">
    <location>
        <position position="1"/>
    </location>
</feature>
<reference evidence="1" key="1">
    <citation type="submission" date="2022-06" db="EMBL/GenBank/DDBJ databases">
        <title>Uncovering the hologenomic basis of an extraordinary plant invasion.</title>
        <authorList>
            <person name="Bieker V.C."/>
            <person name="Martin M.D."/>
            <person name="Gilbert T."/>
            <person name="Hodgins K."/>
            <person name="Battlay P."/>
            <person name="Petersen B."/>
            <person name="Wilson J."/>
        </authorList>
    </citation>
    <scope>NUCLEOTIDE SEQUENCE</scope>
    <source>
        <strain evidence="1">AA19_3_7</strain>
        <tissue evidence="1">Leaf</tissue>
    </source>
</reference>
<sequence>TIPTTVAGADVDDGNPHVEETDVPTIGREILRRCWPGEGSSKQTVDGRLSFRVVFVSFKGGWVLRFFRSLQQPIIGYFNTLSCYMGSYLTYGSWTIQDEMCGLHSKICSWVCNAKVRTYVITVPAAKRGCIC</sequence>